<organism evidence="3 4">
    <name type="scientific">Rhodotorula mucilaginosa</name>
    <name type="common">Yeast</name>
    <name type="synonym">Rhodotorula rubra</name>
    <dbReference type="NCBI Taxonomy" id="5537"/>
    <lineage>
        <taxon>Eukaryota</taxon>
        <taxon>Fungi</taxon>
        <taxon>Dikarya</taxon>
        <taxon>Basidiomycota</taxon>
        <taxon>Pucciniomycotina</taxon>
        <taxon>Microbotryomycetes</taxon>
        <taxon>Sporidiobolales</taxon>
        <taxon>Sporidiobolaceae</taxon>
        <taxon>Rhodotorula</taxon>
    </lineage>
</organism>
<dbReference type="EMBL" id="PUHQ01000006">
    <property type="protein sequence ID" value="KAG0666064.1"/>
    <property type="molecule type" value="Genomic_DNA"/>
</dbReference>
<proteinExistence type="predicted"/>
<evidence type="ECO:0000256" key="1">
    <source>
        <dbReference type="SAM" id="MobiDB-lite"/>
    </source>
</evidence>
<reference evidence="3 4" key="1">
    <citation type="submission" date="2020-11" db="EMBL/GenBank/DDBJ databases">
        <title>Kefir isolates.</title>
        <authorList>
            <person name="Marcisauskas S."/>
            <person name="Kim Y."/>
            <person name="Blasche S."/>
        </authorList>
    </citation>
    <scope>NUCLEOTIDE SEQUENCE [LARGE SCALE GENOMIC DNA]</scope>
    <source>
        <strain evidence="3 4">KR</strain>
    </source>
</reference>
<dbReference type="Proteomes" id="UP000777482">
    <property type="component" value="Unassembled WGS sequence"/>
</dbReference>
<sequence>MAPLAGPSGAGANVGQAPQPAKATRLIDAMGRWSAAVKIGGEETEIFKVEHQVGKTTCYIAAEEGKEFEVQVDPVNQPSTDECSWLYVDGMKITGYVRQRAFWRLPDKYDGKRVSATEVRPFVFAPIALTDDASEAVRDEAIIKGLGTIRLDFYRVVHEGTTEPAFSYRDDSKQQLVDEKCKKATMSHSTAFGPPKFVPDSSRGCRLSWIDKWQSPMYSLIFQYRSRALLEIDGIAEPLEAPDPVPEAQARVPSTSASPAPGAGARARSSSATAGKKNQKRKKIELTLPESSDEDDDGGGDLRAKIARLEGENARLRGGVKAEPGVKIKDEPKVKKEKYKTTQENGKVVLDLLDE</sequence>
<gene>
    <name evidence="3" type="ORF">C6P46_005415</name>
</gene>
<comment type="caution">
    <text evidence="3">The sequence shown here is derived from an EMBL/GenBank/DDBJ whole genome shotgun (WGS) entry which is preliminary data.</text>
</comment>
<dbReference type="InterPro" id="IPR057678">
    <property type="entry name" value="DUF7918"/>
</dbReference>
<evidence type="ECO:0000259" key="2">
    <source>
        <dbReference type="Pfam" id="PF25534"/>
    </source>
</evidence>
<feature type="compositionally biased region" description="Low complexity" evidence="1">
    <location>
        <begin position="253"/>
        <end position="275"/>
    </location>
</feature>
<dbReference type="PANTHER" id="PTHR36223:SF1">
    <property type="entry name" value="TRANSCRIPTION ELONGATION FACTOR EAF N-TERMINAL DOMAIN-CONTAINING PROTEIN"/>
    <property type="match status" value="1"/>
</dbReference>
<dbReference type="Pfam" id="PF25534">
    <property type="entry name" value="DUF7918"/>
    <property type="match status" value="1"/>
</dbReference>
<protein>
    <recommendedName>
        <fullName evidence="2">DUF7918 domain-containing protein</fullName>
    </recommendedName>
</protein>
<evidence type="ECO:0000313" key="4">
    <source>
        <dbReference type="Proteomes" id="UP000777482"/>
    </source>
</evidence>
<accession>A0A9P6W8Q4</accession>
<evidence type="ECO:0000313" key="3">
    <source>
        <dbReference type="EMBL" id="KAG0666064.1"/>
    </source>
</evidence>
<keyword evidence="4" id="KW-1185">Reference proteome</keyword>
<feature type="region of interest" description="Disordered" evidence="1">
    <location>
        <begin position="240"/>
        <end position="303"/>
    </location>
</feature>
<dbReference type="AlphaFoldDB" id="A0A9P6W8Q4"/>
<dbReference type="PANTHER" id="PTHR36223">
    <property type="entry name" value="BETA-LACTAMASE-TYPE TRANSPEPTIDASE FOLD DOMAIN CONTAINING PROTEIN"/>
    <property type="match status" value="1"/>
</dbReference>
<feature type="domain" description="DUF7918" evidence="2">
    <location>
        <begin position="54"/>
        <end position="235"/>
    </location>
</feature>
<dbReference type="OrthoDB" id="2538451at2759"/>
<name>A0A9P6W8Q4_RHOMI</name>